<proteinExistence type="predicted"/>
<evidence type="ECO:0000256" key="1">
    <source>
        <dbReference type="SAM" id="Phobius"/>
    </source>
</evidence>
<dbReference type="RefSeq" id="WP_181571485.1">
    <property type="nucleotide sequence ID" value="NZ_CP059322.2"/>
</dbReference>
<protein>
    <submittedName>
        <fullName evidence="2">Uncharacterized protein</fullName>
    </submittedName>
</protein>
<organism evidence="2 3">
    <name type="scientific">Micromonospora robiginosa</name>
    <dbReference type="NCBI Taxonomy" id="2749844"/>
    <lineage>
        <taxon>Bacteria</taxon>
        <taxon>Bacillati</taxon>
        <taxon>Actinomycetota</taxon>
        <taxon>Actinomycetes</taxon>
        <taxon>Micromonosporales</taxon>
        <taxon>Micromonosporaceae</taxon>
        <taxon>Micromonospora</taxon>
    </lineage>
</organism>
<dbReference type="KEGG" id="mfeu:H1D33_09780"/>
<dbReference type="AlphaFoldDB" id="A0A7L6BAS9"/>
<gene>
    <name evidence="2" type="ORF">H1D33_09780</name>
</gene>
<reference evidence="3" key="1">
    <citation type="submission" date="2020-07" db="EMBL/GenBank/DDBJ databases">
        <title>A new Micromonospora strain with potent antibiotic activity isolated from the microbiome of a mid-Atlantic deep-sea sponge.</title>
        <authorList>
            <person name="Back C.R."/>
            <person name="Stennett H.L."/>
            <person name="Williams S.E."/>
            <person name="Wang L."/>
            <person name="Ojeda Gomez J."/>
            <person name="Abdulle O.M."/>
            <person name="Duffy T."/>
            <person name="Hendry K.R."/>
            <person name="Powell D."/>
            <person name="Stach J.E."/>
            <person name="Essex-Lopresti A.E."/>
            <person name="Willis C.L."/>
            <person name="Curnow P."/>
            <person name="Race P.R."/>
        </authorList>
    </citation>
    <scope>NUCLEOTIDE SEQUENCE [LARGE SCALE GENOMIC DNA]</scope>
    <source>
        <strain evidence="3">28ISP2-46</strain>
    </source>
</reference>
<dbReference type="EMBL" id="CP059322">
    <property type="protein sequence ID" value="QLQ39084.1"/>
    <property type="molecule type" value="Genomic_DNA"/>
</dbReference>
<keyword evidence="1" id="KW-0812">Transmembrane</keyword>
<keyword evidence="1" id="KW-0472">Membrane</keyword>
<feature type="transmembrane region" description="Helical" evidence="1">
    <location>
        <begin position="28"/>
        <end position="46"/>
    </location>
</feature>
<sequence>MSVQAFLYLVAVILLVLAALPIPTRGLSLALLGAACALLAYAWPVITG</sequence>
<dbReference type="Proteomes" id="UP000510844">
    <property type="component" value="Chromosome"/>
</dbReference>
<keyword evidence="1" id="KW-1133">Transmembrane helix</keyword>
<keyword evidence="3" id="KW-1185">Reference proteome</keyword>
<reference evidence="2 3" key="2">
    <citation type="journal article" date="2021" name="Mar. Drugs">
        <title>A New Micromonospora Strain with Antibiotic Activity Isolated from the Microbiome of a Mid-Atlantic Deep-Sea Sponge.</title>
        <authorList>
            <person name="Back C.R."/>
            <person name="Stennett H.L."/>
            <person name="Williams S.E."/>
            <person name="Wang L."/>
            <person name="Ojeda Gomez J."/>
            <person name="Abdulle O.M."/>
            <person name="Duffy T."/>
            <person name="Neal C."/>
            <person name="Mantell J."/>
            <person name="Jepson M.A."/>
            <person name="Hendry K.R."/>
            <person name="Powell D."/>
            <person name="Stach J.E.M."/>
            <person name="Essex-Lopresti A.E."/>
            <person name="Willis C.L."/>
            <person name="Curnow P."/>
            <person name="Race P.R."/>
        </authorList>
    </citation>
    <scope>NUCLEOTIDE SEQUENCE [LARGE SCALE GENOMIC DNA]</scope>
    <source>
        <strain evidence="2 3">28ISP2-46</strain>
    </source>
</reference>
<evidence type="ECO:0000313" key="3">
    <source>
        <dbReference type="Proteomes" id="UP000510844"/>
    </source>
</evidence>
<accession>A0A7L6BAS9</accession>
<evidence type="ECO:0000313" key="2">
    <source>
        <dbReference type="EMBL" id="QLQ39084.1"/>
    </source>
</evidence>
<name>A0A7L6BAS9_9ACTN</name>